<evidence type="ECO:0000256" key="1">
    <source>
        <dbReference type="SAM" id="Phobius"/>
    </source>
</evidence>
<reference evidence="2 3" key="1">
    <citation type="submission" date="2019-11" db="EMBL/GenBank/DDBJ databases">
        <title>Whole-genome sequence of Rhodoplanes serenus DSM 18633, type strain.</title>
        <authorList>
            <person name="Kyndt J.A."/>
            <person name="Meyer T.E."/>
        </authorList>
    </citation>
    <scope>NUCLEOTIDE SEQUENCE [LARGE SCALE GENOMIC DNA]</scope>
    <source>
        <strain evidence="2 3">DSM 18633</strain>
    </source>
</reference>
<dbReference type="EMBL" id="WNKV01000013">
    <property type="protein sequence ID" value="MTW17969.1"/>
    <property type="molecule type" value="Genomic_DNA"/>
</dbReference>
<dbReference type="AlphaFoldDB" id="A0A327K8I3"/>
<dbReference type="Pfam" id="PF11003">
    <property type="entry name" value="DUF2842"/>
    <property type="match status" value="1"/>
</dbReference>
<feature type="transmembrane region" description="Helical" evidence="1">
    <location>
        <begin position="7"/>
        <end position="31"/>
    </location>
</feature>
<evidence type="ECO:0000313" key="2">
    <source>
        <dbReference type="EMBL" id="MTW17969.1"/>
    </source>
</evidence>
<comment type="caution">
    <text evidence="2">The sequence shown here is derived from an EMBL/GenBank/DDBJ whole genome shotgun (WGS) entry which is preliminary data.</text>
</comment>
<organism evidence="2 3">
    <name type="scientific">Rhodoplanes serenus</name>
    <dbReference type="NCBI Taxonomy" id="200615"/>
    <lineage>
        <taxon>Bacteria</taxon>
        <taxon>Pseudomonadati</taxon>
        <taxon>Pseudomonadota</taxon>
        <taxon>Alphaproteobacteria</taxon>
        <taxon>Hyphomicrobiales</taxon>
        <taxon>Nitrobacteraceae</taxon>
        <taxon>Rhodoplanes</taxon>
    </lineage>
</organism>
<protein>
    <submittedName>
        <fullName evidence="2">DUF2842 domain-containing protein</fullName>
    </submittedName>
</protein>
<dbReference type="RefSeq" id="WP_111385130.1">
    <property type="nucleotide sequence ID" value="NZ_NPEW01000077.1"/>
</dbReference>
<gene>
    <name evidence="2" type="ORF">GJ689_17320</name>
</gene>
<feature type="transmembrane region" description="Helical" evidence="1">
    <location>
        <begin position="43"/>
        <end position="63"/>
    </location>
</feature>
<name>A0A327K8I3_9BRAD</name>
<keyword evidence="1" id="KW-0472">Membrane</keyword>
<dbReference type="InterPro" id="IPR021265">
    <property type="entry name" value="DUF2842"/>
</dbReference>
<keyword evidence="1" id="KW-0812">Transmembrane</keyword>
<sequence>MHIRYRRLVGVFALVALFLVWGFLALGVGYFLLGAPDWWVRMLYYAIAGAGWLPFAMPIVSFMSRRRDEPA</sequence>
<evidence type="ECO:0000313" key="3">
    <source>
        <dbReference type="Proteomes" id="UP000438991"/>
    </source>
</evidence>
<dbReference type="Proteomes" id="UP000438991">
    <property type="component" value="Unassembled WGS sequence"/>
</dbReference>
<accession>A0A327K8I3</accession>
<keyword evidence="1" id="KW-1133">Transmembrane helix</keyword>
<proteinExistence type="predicted"/>